<protein>
    <submittedName>
        <fullName evidence="1">Uncharacterized protein</fullName>
    </submittedName>
</protein>
<name>A0A061SCQ5_9CHLO</name>
<dbReference type="EMBL" id="GBEZ01004704">
    <property type="protein sequence ID" value="JAC80536.1"/>
    <property type="molecule type" value="Transcribed_RNA"/>
</dbReference>
<accession>A0A061SCQ5</accession>
<sequence>MPKDLDISLQKSCGIISTCGTFSSTSSSMHGLQLISSTFRKFCGHSTPPSFRNTSPKTPFAPLKRERERSVKVIKPIKCALNDIL</sequence>
<proteinExistence type="predicted"/>
<reference evidence="1" key="1">
    <citation type="submission" date="2014-05" db="EMBL/GenBank/DDBJ databases">
        <title>The transcriptome of the halophilic microalga Tetraselmis sp. GSL018 isolated from the Great Salt Lake, Utah.</title>
        <authorList>
            <person name="Jinkerson R.E."/>
            <person name="D'Adamo S."/>
            <person name="Posewitz M.C."/>
        </authorList>
    </citation>
    <scope>NUCLEOTIDE SEQUENCE</scope>
    <source>
        <strain evidence="1">GSL018</strain>
    </source>
</reference>
<dbReference type="AlphaFoldDB" id="A0A061SCQ5"/>
<evidence type="ECO:0000313" key="1">
    <source>
        <dbReference type="EMBL" id="JAC80536.1"/>
    </source>
</evidence>
<gene>
    <name evidence="1" type="ORF">TSPGSL018_10041</name>
</gene>
<organism evidence="1">
    <name type="scientific">Tetraselmis sp. GSL018</name>
    <dbReference type="NCBI Taxonomy" id="582737"/>
    <lineage>
        <taxon>Eukaryota</taxon>
        <taxon>Viridiplantae</taxon>
        <taxon>Chlorophyta</taxon>
        <taxon>core chlorophytes</taxon>
        <taxon>Chlorodendrophyceae</taxon>
        <taxon>Chlorodendrales</taxon>
        <taxon>Chlorodendraceae</taxon>
        <taxon>Tetraselmis</taxon>
    </lineage>
</organism>